<dbReference type="EMBL" id="JAIKTU010000001">
    <property type="protein sequence ID" value="MBY0754142.1"/>
    <property type="molecule type" value="Genomic_DNA"/>
</dbReference>
<dbReference type="RefSeq" id="WP_221858562.1">
    <property type="nucleotide sequence ID" value="NZ_JAIKTU010000001.1"/>
</dbReference>
<keyword evidence="2" id="KW-0732">Signal</keyword>
<proteinExistence type="predicted"/>
<dbReference type="SMART" id="SM01276">
    <property type="entry name" value="M60-like"/>
    <property type="match status" value="1"/>
</dbReference>
<dbReference type="InterPro" id="IPR032179">
    <property type="entry name" value="Cry22Aa_Ig-like"/>
</dbReference>
<dbReference type="Proteomes" id="UP001299068">
    <property type="component" value="Unassembled WGS sequence"/>
</dbReference>
<dbReference type="InterPro" id="IPR042279">
    <property type="entry name" value="Pep_M60_3"/>
</dbReference>
<evidence type="ECO:0000313" key="5">
    <source>
        <dbReference type="EMBL" id="MBY0754142.1"/>
    </source>
</evidence>
<evidence type="ECO:0000313" key="6">
    <source>
        <dbReference type="Proteomes" id="UP001299068"/>
    </source>
</evidence>
<dbReference type="Gene3D" id="2.60.120.1060">
    <property type="entry name" value="NPCBM/NEW2 domain"/>
    <property type="match status" value="1"/>
</dbReference>
<reference evidence="5 6" key="1">
    <citation type="journal article" date="2021" name="Cell Host Microbe">
        <title>in vivo commensal control of Clostridioides difficile virulence.</title>
        <authorList>
            <person name="Girinathan B.P."/>
            <person name="Dibenedetto N."/>
            <person name="Worley J.N."/>
            <person name="Peltier J."/>
            <person name="Arrieta-Ortiz M.L."/>
            <person name="Rupa Christinal Immanuel S."/>
            <person name="Lavin R."/>
            <person name="Delaney M.L."/>
            <person name="Cummins C."/>
            <person name="Hoffmann M."/>
            <person name="Luo Y."/>
            <person name="Gonzalez-Escalona N."/>
            <person name="Allard M."/>
            <person name="Onderdonk A.B."/>
            <person name="Gerber G.K."/>
            <person name="Sonenshein A.L."/>
            <person name="Baliga N."/>
            <person name="Dupuy B."/>
            <person name="Bry L."/>
        </authorList>
    </citation>
    <scope>NUCLEOTIDE SEQUENCE [LARGE SCALE GENOMIC DNA]</scope>
    <source>
        <strain evidence="5 6">DSM 599</strain>
    </source>
</reference>
<dbReference type="InterPro" id="IPR031161">
    <property type="entry name" value="Peptidase_M60_dom"/>
</dbReference>
<keyword evidence="1" id="KW-0378">Hydrolase</keyword>
<feature type="domain" description="Peptidase M60" evidence="4">
    <location>
        <begin position="528"/>
        <end position="834"/>
    </location>
</feature>
<dbReference type="Gene3D" id="2.60.120.260">
    <property type="entry name" value="Galactose-binding domain-like"/>
    <property type="match status" value="3"/>
</dbReference>
<gene>
    <name evidence="5" type="ORF">K5V21_01605</name>
</gene>
<sequence length="1540" mass="173987">MNKKKVAAIIMAAIITNFSVTAVEVFADELNSNKVIQNISNESNQNKQATKATVNKFNLASSENLEAYNKAFKVDNSKIISITNNGGRYGSSVLNRIIDGDLNTHWETGKPNNSNFKNEVVFELSEKTTLNRIMYKSRPGNKGFAKEFKIYTSSTSRGNDFQLVSYGSSEVTSDLLEIKFNPTEFKRVKFVFEKANADWAAASEIMLYKEDKATDEVNDLFTDETKYKLKDKYKDINIIKNLEEQVANHPLRKTLLNDINIAKDLLHSSDDEEQSTYSLIKISDIAKSKDLAKYNEKYKISTDNFKSVTNNGGSYGSSVLTKLYDGNKDTHWETGRGNDDNFKNEVVFTFKEIQEIERIIMSSRKGQEHKGFPLEYEIYGSLNENSNTYKLISKGKANGVMAEDTEIVFPKTKFKKLKFRFVTAYDYRAGLADMSFYKEDTTTRKVNSVFKDKLHTKISEDYNTIDKLNKLEEEINNHPLKNDHMEIINAAKKIVSKKEVETSQIITLSQRGNENNQRDKRRQVFAGGNLDLTGYYAMPDKAFEVYVDADENGILPQLVMAQVGEVDSSGRHIRSLNAGRNIIKAPSGTTGFAIYFTNKALPEEQTYAPKVRVAGENLKKYPIYIYGKTNIDDYIEQVKNHKGANMTDVMGERFLISGKNSEAKIAYVDRGKSPLDAVNAFKKLISSFDKLAGYDKNDPNPIHRPSKALYHYKGSNAKGLFASNEYIHYEGSTARDIFAGNFSDWGIGHEFGHQIENGDMRLLEVTNNLFSIAAHKSNIGYIGRDFTWNQANIDKYFTFKGTKGFGGFLGDNFKYKLGLFERLLVITQITNYFGDEAYSNASRLIRENPSRYGATGDYQAIITALSEATGYDLSGHFEYYNYPVTDKTKEFTSQFKPFNKKIRYTTLDTYKKIKDKVETFNQETKAVITSVKKDKDGFTINMGTSDNNKGTVAYEIYRDGEFVGFTRTDTYKDVTDSSKEYDYQVVAFDYRVNERKSEVFKTSSIIYKPVLRVDSENILVEKNSEFNPLEHVSALTFDEKSIPNSRIKVTSNADTKTKGKYKVTYEAEDRGYTTSKTVYVTVFEKLDVKKSKYGQVNNLVNYNKEYKIPVVSVSNNGGNYGNSVIGNIIDGKQNTHWETKTPNSSSFKNEIIFDLGESKEISKIAYGARRDAGNKGFATKFEIYVSNKAEGNDFILAGKGEYKGSASDIVEFDMDKTNARRVKFKFIDANANWASMNEIGFYKEDTIAKKISTELFTDKSKSEVEKAYNTLDKLNAFKEEVKGYPAYEFFKGDFDKAEKLIRATFPTLKIAKSESTKVGEPIDLNVGYSAHDNKDGDLTSKVKVTGHVNFNKPGKYTITYKVVDSDGNEVVKTRTVAVVNMKDYKYLTEYNWKSAKTGWSTVKKDKAVSGNALRLTGDNNKEVTYAKGIGAHAPSTIIYDLTDKNYAYFTSYVGVDRAMYGSVGSVKFEVYVDGEKKFDSGLMNSRDHQKYVEVNINDAKELKLVVTDGGNGNGSDHATWGDAKLHFANDNESKEKNLEN</sequence>
<dbReference type="Gene3D" id="3.40.390.80">
    <property type="entry name" value="Peptidase M60, enhancin-like domain 2"/>
    <property type="match status" value="1"/>
</dbReference>
<dbReference type="Pfam" id="PF16403">
    <property type="entry name" value="Bact_surface_Ig-like"/>
    <property type="match status" value="1"/>
</dbReference>
<evidence type="ECO:0000256" key="2">
    <source>
        <dbReference type="SAM" id="SignalP"/>
    </source>
</evidence>
<evidence type="ECO:0000256" key="1">
    <source>
        <dbReference type="ARBA" id="ARBA00023295"/>
    </source>
</evidence>
<dbReference type="InterPro" id="IPR013783">
    <property type="entry name" value="Ig-like_fold"/>
</dbReference>
<dbReference type="SUPFAM" id="SSF49785">
    <property type="entry name" value="Galactose-binding domain-like"/>
    <property type="match status" value="4"/>
</dbReference>
<dbReference type="PROSITE" id="PS51723">
    <property type="entry name" value="PEPTIDASE_M60"/>
    <property type="match status" value="1"/>
</dbReference>
<dbReference type="Pfam" id="PF13402">
    <property type="entry name" value="Peptidase_M60"/>
    <property type="match status" value="1"/>
</dbReference>
<keyword evidence="1" id="KW-0326">Glycosidase</keyword>
<feature type="chain" id="PRO_5047488395" evidence="2">
    <location>
        <begin position="23"/>
        <end position="1540"/>
    </location>
</feature>
<dbReference type="SMART" id="SM00776">
    <property type="entry name" value="NPCBM"/>
    <property type="match status" value="1"/>
</dbReference>
<dbReference type="InterPro" id="IPR013222">
    <property type="entry name" value="Glyco_hyd_98_carb-bd"/>
</dbReference>
<dbReference type="Pfam" id="PF08305">
    <property type="entry name" value="NPCBM"/>
    <property type="match status" value="1"/>
</dbReference>
<comment type="caution">
    <text evidence="5">The sequence shown here is derived from an EMBL/GenBank/DDBJ whole genome shotgun (WGS) entry which is preliminary data.</text>
</comment>
<dbReference type="InterPro" id="IPR038637">
    <property type="entry name" value="NPCBM_sf"/>
</dbReference>
<feature type="domain" description="F5/8 type C" evidence="3">
    <location>
        <begin position="60"/>
        <end position="210"/>
    </location>
</feature>
<dbReference type="InterPro" id="IPR008979">
    <property type="entry name" value="Galactose-bd-like_sf"/>
</dbReference>
<dbReference type="Pfam" id="PF00754">
    <property type="entry name" value="F5_F8_type_C"/>
    <property type="match status" value="3"/>
</dbReference>
<name>A0ABS7KU87_CLOSR</name>
<dbReference type="PROSITE" id="PS50022">
    <property type="entry name" value="FA58C_3"/>
    <property type="match status" value="2"/>
</dbReference>
<organism evidence="5 6">
    <name type="scientific">Clostridium sardiniense</name>
    <name type="common">Clostridium absonum</name>
    <dbReference type="NCBI Taxonomy" id="29369"/>
    <lineage>
        <taxon>Bacteria</taxon>
        <taxon>Bacillati</taxon>
        <taxon>Bacillota</taxon>
        <taxon>Clostridia</taxon>
        <taxon>Eubacteriales</taxon>
        <taxon>Clostridiaceae</taxon>
        <taxon>Clostridium</taxon>
    </lineage>
</organism>
<evidence type="ECO:0000259" key="3">
    <source>
        <dbReference type="PROSITE" id="PS50022"/>
    </source>
</evidence>
<keyword evidence="6" id="KW-1185">Reference proteome</keyword>
<evidence type="ECO:0000259" key="4">
    <source>
        <dbReference type="PROSITE" id="PS51723"/>
    </source>
</evidence>
<feature type="signal peptide" evidence="2">
    <location>
        <begin position="1"/>
        <end position="22"/>
    </location>
</feature>
<dbReference type="Gene3D" id="2.60.40.10">
    <property type="entry name" value="Immunoglobulins"/>
    <property type="match status" value="2"/>
</dbReference>
<dbReference type="Gene3D" id="1.10.390.30">
    <property type="entry name" value="Peptidase M60, enhancin-like domain 3"/>
    <property type="match status" value="1"/>
</dbReference>
<dbReference type="InterPro" id="IPR000421">
    <property type="entry name" value="FA58C"/>
</dbReference>
<dbReference type="Gene3D" id="2.60.120.1250">
    <property type="entry name" value="Peptidase M60, enhancin-like domain 1"/>
    <property type="match status" value="1"/>
</dbReference>
<feature type="domain" description="F5/8 type C" evidence="3">
    <location>
        <begin position="1088"/>
        <end position="1244"/>
    </location>
</feature>
<accession>A0ABS7KU87</accession>
<protein>
    <submittedName>
        <fullName evidence="5">NPCBM/NEW2 domain-containing protein</fullName>
    </submittedName>
</protein>